<dbReference type="AlphaFoldDB" id="A0AAD3TR93"/>
<name>A0AAD3TR93_9TREE</name>
<keyword evidence="3" id="KW-1185">Reference proteome</keyword>
<reference evidence="2" key="1">
    <citation type="journal article" date="2023" name="BMC Genomics">
        <title>Chromosome-level genome assemblies of Cutaneotrichosporon spp. (Trichosporonales, Basidiomycota) reveal imbalanced evolution between nucleotide sequences and chromosome synteny.</title>
        <authorList>
            <person name="Kobayashi Y."/>
            <person name="Kayamori A."/>
            <person name="Aoki K."/>
            <person name="Shiwa Y."/>
            <person name="Matsutani M."/>
            <person name="Fujita N."/>
            <person name="Sugita T."/>
            <person name="Iwasaki W."/>
            <person name="Tanaka N."/>
            <person name="Takashima M."/>
        </authorList>
    </citation>
    <scope>NUCLEOTIDE SEQUENCE</scope>
    <source>
        <strain evidence="2">HIS016</strain>
    </source>
</reference>
<evidence type="ECO:0000256" key="1">
    <source>
        <dbReference type="SAM" id="MobiDB-lite"/>
    </source>
</evidence>
<evidence type="ECO:0000313" key="3">
    <source>
        <dbReference type="Proteomes" id="UP001222932"/>
    </source>
</evidence>
<reference evidence="2" key="2">
    <citation type="submission" date="2023-06" db="EMBL/GenBank/DDBJ databases">
        <authorList>
            <person name="Kobayashi Y."/>
            <person name="Kayamori A."/>
            <person name="Aoki K."/>
            <person name="Shiwa Y."/>
            <person name="Fujita N."/>
            <person name="Sugita T."/>
            <person name="Iwasaki W."/>
            <person name="Tanaka N."/>
            <person name="Takashima M."/>
        </authorList>
    </citation>
    <scope>NUCLEOTIDE SEQUENCE</scope>
    <source>
        <strain evidence="2">HIS016</strain>
    </source>
</reference>
<feature type="compositionally biased region" description="Low complexity" evidence="1">
    <location>
        <begin position="517"/>
        <end position="527"/>
    </location>
</feature>
<evidence type="ECO:0000313" key="2">
    <source>
        <dbReference type="EMBL" id="GMK54940.1"/>
    </source>
</evidence>
<feature type="compositionally biased region" description="Basic and acidic residues" evidence="1">
    <location>
        <begin position="535"/>
        <end position="566"/>
    </location>
</feature>
<dbReference type="Proteomes" id="UP001222932">
    <property type="component" value="Unassembled WGS sequence"/>
</dbReference>
<organism evidence="2 3">
    <name type="scientific">Cutaneotrichosporon spelunceum</name>
    <dbReference type="NCBI Taxonomy" id="1672016"/>
    <lineage>
        <taxon>Eukaryota</taxon>
        <taxon>Fungi</taxon>
        <taxon>Dikarya</taxon>
        <taxon>Basidiomycota</taxon>
        <taxon>Agaricomycotina</taxon>
        <taxon>Tremellomycetes</taxon>
        <taxon>Trichosporonales</taxon>
        <taxon>Trichosporonaceae</taxon>
        <taxon>Cutaneotrichosporon</taxon>
    </lineage>
</organism>
<feature type="compositionally biased region" description="Basic and acidic residues" evidence="1">
    <location>
        <begin position="492"/>
        <end position="504"/>
    </location>
</feature>
<comment type="caution">
    <text evidence="2">The sequence shown here is derived from an EMBL/GenBank/DDBJ whole genome shotgun (WGS) entry which is preliminary data.</text>
</comment>
<accession>A0AAD3TR93</accession>
<feature type="region of interest" description="Disordered" evidence="1">
    <location>
        <begin position="432"/>
        <end position="566"/>
    </location>
</feature>
<feature type="compositionally biased region" description="Polar residues" evidence="1">
    <location>
        <begin position="507"/>
        <end position="516"/>
    </location>
</feature>
<feature type="compositionally biased region" description="Low complexity" evidence="1">
    <location>
        <begin position="446"/>
        <end position="489"/>
    </location>
</feature>
<proteinExistence type="predicted"/>
<protein>
    <submittedName>
        <fullName evidence="2">Uncharacterized protein</fullName>
    </submittedName>
</protein>
<feature type="region of interest" description="Disordered" evidence="1">
    <location>
        <begin position="29"/>
        <end position="49"/>
    </location>
</feature>
<sequence length="566" mass="63946">MATLAAQRKHSLHFIFDYYPTQAQSRITARRRPGHDCVPRRGAVQDGHAGRPSRLLQLLKTSRALHLALNFDANPVLYNRLLRVTFDLGALVRRTQWMFDVDTDIPGTSHKTELFPNPRSWAMEYRDRWELRNHMRACIAHQSINVLGLSTRENRGTDMWGLGFLWTENGRVGLKSDSTVFQDTGRGVFSLTYIMNSLYHDTDWQRNTVCQNPLTSPGLRPLTFHSRLTGLWRGNLLFYDFDAYRQMLSGNMRSLYTGTFTQHAVVLDLQETVIRLRTDDLRFADEETEEEQALIKSGYGHQVLTGDVIYDREPPGWTKEILLSGGCRSAWGWLRIRGRVRAWDGLVILSIGHSRPYPCGQWVWRGYIQTGGYCVGRWRDCFTPDTQAGYEGSFGLVRAGDLFYPPHFPTTMNVSAGVTRLDFGPNNNVWLGPAPGGVQVRRRSSTPRPYSSQSHSSRSSHGSSSQPRNSHAYAGAGAGSPAAAPRPLANGHAERHSHPHEHPSGRSWASSPASTPSHSVHGSGSRHSSAHSKRKYSEDDCEPREYEYEYRAGDRGDDRCGRRDYD</sequence>
<gene>
    <name evidence="2" type="ORF">CspeluHIS016_0115260</name>
</gene>
<dbReference type="EMBL" id="BTCM01000001">
    <property type="protein sequence ID" value="GMK54940.1"/>
    <property type="molecule type" value="Genomic_DNA"/>
</dbReference>